<feature type="region of interest" description="Disordered" evidence="1">
    <location>
        <begin position="1"/>
        <end position="30"/>
    </location>
</feature>
<name>M0LZL7_9EURY</name>
<protein>
    <submittedName>
        <fullName evidence="3">Uncharacterized protein</fullName>
    </submittedName>
</protein>
<evidence type="ECO:0000256" key="1">
    <source>
        <dbReference type="SAM" id="MobiDB-lite"/>
    </source>
</evidence>
<proteinExistence type="predicted"/>
<evidence type="ECO:0000313" key="4">
    <source>
        <dbReference type="Proteomes" id="UP000011566"/>
    </source>
</evidence>
<dbReference type="PATRIC" id="fig|1132509.6.peg.1709"/>
<feature type="compositionally biased region" description="Low complexity" evidence="1">
    <location>
        <begin position="99"/>
        <end position="126"/>
    </location>
</feature>
<sequence>MANDDDRTGPDDGRFVFGDEGPSETSDRSLGAETVVASIVVVSVLGAVLFVIGFPFLGGLADGGAGAEDEPAGPTTSTAGGATERLTTVAGTRTTVGSATTDLSTARTTATAPPNATTTATATPTPESLAESEAPSAPDTPTAAASGTPTDTPASGEGDTPTEANASGEADTPTEADTSDEADESGEAGTPTEAAADGDGDTPTDTPTADEGDTPTDTAASGDADTPTDADESGAGDGDESPTATPGSRSPVVESFDVADGSNDTVAVFDVSWTVADPDDDLSGVTVGLVADPDGDARTVAERSFDAGGSESSAGTRFAVPDGAGSTYELRIEATDADGNTVFELTRAVADGEPDG</sequence>
<feature type="compositionally biased region" description="Acidic residues" evidence="1">
    <location>
        <begin position="226"/>
        <end position="240"/>
    </location>
</feature>
<evidence type="ECO:0000313" key="3">
    <source>
        <dbReference type="EMBL" id="EMA38992.1"/>
    </source>
</evidence>
<dbReference type="EMBL" id="AOMB01000022">
    <property type="protein sequence ID" value="EMA38992.1"/>
    <property type="molecule type" value="Genomic_DNA"/>
</dbReference>
<dbReference type="RefSeq" id="WP_007692509.1">
    <property type="nucleotide sequence ID" value="NZ_AJRK01000008.1"/>
</dbReference>
<feature type="compositionally biased region" description="Basic and acidic residues" evidence="1">
    <location>
        <begin position="1"/>
        <end position="14"/>
    </location>
</feature>
<feature type="compositionally biased region" description="Low complexity" evidence="1">
    <location>
        <begin position="72"/>
        <end position="83"/>
    </location>
</feature>
<accession>M0LZL7</accession>
<feature type="region of interest" description="Disordered" evidence="1">
    <location>
        <begin position="65"/>
        <end position="258"/>
    </location>
</feature>
<comment type="caution">
    <text evidence="3">The sequence shown here is derived from an EMBL/GenBank/DDBJ whole genome shotgun (WGS) entry which is preliminary data.</text>
</comment>
<keyword evidence="2" id="KW-1133">Transmembrane helix</keyword>
<keyword evidence="2" id="KW-0472">Membrane</keyword>
<dbReference type="AlphaFoldDB" id="M0LZL7"/>
<gene>
    <name evidence="3" type="ORF">C447_07543</name>
</gene>
<dbReference type="OrthoDB" id="214958at2157"/>
<feature type="compositionally biased region" description="Low complexity" evidence="1">
    <location>
        <begin position="134"/>
        <end position="155"/>
    </location>
</feature>
<feature type="compositionally biased region" description="Acidic residues" evidence="1">
    <location>
        <begin position="196"/>
        <end position="214"/>
    </location>
</feature>
<keyword evidence="4" id="KW-1185">Reference proteome</keyword>
<keyword evidence="2" id="KW-0812">Transmembrane</keyword>
<dbReference type="Proteomes" id="UP000011566">
    <property type="component" value="Unassembled WGS sequence"/>
</dbReference>
<reference evidence="3 4" key="1">
    <citation type="journal article" date="2014" name="PLoS Genet.">
        <title>Phylogenetically driven sequencing of extremely halophilic archaea reveals strategies for static and dynamic osmo-response.</title>
        <authorList>
            <person name="Becker E.A."/>
            <person name="Seitzer P.M."/>
            <person name="Tritt A."/>
            <person name="Larsen D."/>
            <person name="Krusor M."/>
            <person name="Yao A.I."/>
            <person name="Wu D."/>
            <person name="Madern D."/>
            <person name="Eisen J.A."/>
            <person name="Darling A.E."/>
            <person name="Facciotti M.T."/>
        </authorList>
    </citation>
    <scope>NUCLEOTIDE SEQUENCE [LARGE SCALE GENOMIC DNA]</scope>
    <source>
        <strain evidence="3 4">100A6</strain>
    </source>
</reference>
<organism evidence="3 4">
    <name type="scientific">Halococcus hamelinensis 100A6</name>
    <dbReference type="NCBI Taxonomy" id="1132509"/>
    <lineage>
        <taxon>Archaea</taxon>
        <taxon>Methanobacteriati</taxon>
        <taxon>Methanobacteriota</taxon>
        <taxon>Stenosarchaea group</taxon>
        <taxon>Halobacteria</taxon>
        <taxon>Halobacteriales</taxon>
        <taxon>Halococcaceae</taxon>
        <taxon>Halococcus</taxon>
    </lineage>
</organism>
<feature type="compositionally biased region" description="Acidic residues" evidence="1">
    <location>
        <begin position="172"/>
        <end position="186"/>
    </location>
</feature>
<feature type="transmembrane region" description="Helical" evidence="2">
    <location>
        <begin position="35"/>
        <end position="57"/>
    </location>
</feature>
<evidence type="ECO:0000256" key="2">
    <source>
        <dbReference type="SAM" id="Phobius"/>
    </source>
</evidence>
<feature type="compositionally biased region" description="Polar residues" evidence="1">
    <location>
        <begin position="85"/>
        <end position="98"/>
    </location>
</feature>